<sequence>MGAGFCGWRQCGDGRAFLGAWDRRARGGSGVRRVIRVARVSRVRRTLRVAGVARVRRTLRVAGVSRVRRACGVRRALRRSSVALRRGREFPAFRVHRQVHR</sequence>
<reference evidence="1 2" key="1">
    <citation type="submission" date="2015-10" db="EMBL/GenBank/DDBJ databases">
        <title>Draft genome sequence of Streptomyces corchorusii DSM 40340, type strain for the species Streptomyces corchorusii.</title>
        <authorList>
            <person name="Ruckert C."/>
            <person name="Winkler A."/>
            <person name="Kalinowski J."/>
            <person name="Kampfer P."/>
            <person name="Glaeser S."/>
        </authorList>
    </citation>
    <scope>NUCLEOTIDE SEQUENCE [LARGE SCALE GENOMIC DNA]</scope>
    <source>
        <strain evidence="1 2">DSM 40340</strain>
    </source>
</reference>
<dbReference type="Proteomes" id="UP000053398">
    <property type="component" value="Unassembled WGS sequence"/>
</dbReference>
<name>A0A101QBJ6_STRCK</name>
<evidence type="ECO:0000313" key="2">
    <source>
        <dbReference type="Proteomes" id="UP000053398"/>
    </source>
</evidence>
<organism evidence="1 2">
    <name type="scientific">Streptomyces corchorusii</name>
    <name type="common">Streptomyces chibaensis</name>
    <dbReference type="NCBI Taxonomy" id="1903"/>
    <lineage>
        <taxon>Bacteria</taxon>
        <taxon>Bacillati</taxon>
        <taxon>Actinomycetota</taxon>
        <taxon>Actinomycetes</taxon>
        <taxon>Kitasatosporales</taxon>
        <taxon>Streptomycetaceae</taxon>
        <taxon>Streptomyces</taxon>
    </lineage>
</organism>
<dbReference type="EMBL" id="LMWP01000017">
    <property type="protein sequence ID" value="KUN26736.1"/>
    <property type="molecule type" value="Genomic_DNA"/>
</dbReference>
<accession>A0A101QBJ6</accession>
<dbReference type="AlphaFoldDB" id="A0A101QBJ6"/>
<proteinExistence type="predicted"/>
<evidence type="ECO:0000313" key="1">
    <source>
        <dbReference type="EMBL" id="KUN26736.1"/>
    </source>
</evidence>
<gene>
    <name evidence="1" type="ORF">AQJ11_15645</name>
</gene>
<comment type="caution">
    <text evidence="1">The sequence shown here is derived from an EMBL/GenBank/DDBJ whole genome shotgun (WGS) entry which is preliminary data.</text>
</comment>
<protein>
    <submittedName>
        <fullName evidence="1">Uncharacterized protein</fullName>
    </submittedName>
</protein>
<keyword evidence="2" id="KW-1185">Reference proteome</keyword>